<dbReference type="GeneID" id="66117094"/>
<protein>
    <recommendedName>
        <fullName evidence="6">Xylulose kinase</fullName>
        <ecNumber evidence="6">2.7.1.17</ecNumber>
    </recommendedName>
</protein>
<dbReference type="InterPro" id="IPR043129">
    <property type="entry name" value="ATPase_NBD"/>
</dbReference>
<evidence type="ECO:0000256" key="3">
    <source>
        <dbReference type="ARBA" id="ARBA00022679"/>
    </source>
</evidence>
<keyword evidence="6" id="KW-0119">Carbohydrate metabolism</keyword>
<dbReference type="GO" id="GO:0042732">
    <property type="term" value="P:D-xylose metabolic process"/>
    <property type="evidence" value="ECO:0007669"/>
    <property type="project" value="UniProtKB-UniRule"/>
</dbReference>
<evidence type="ECO:0000313" key="10">
    <source>
        <dbReference type="Proteomes" id="UP000790833"/>
    </source>
</evidence>
<dbReference type="GO" id="GO:0005524">
    <property type="term" value="F:ATP binding"/>
    <property type="evidence" value="ECO:0007669"/>
    <property type="project" value="UniProtKB-UniRule"/>
</dbReference>
<gene>
    <name evidence="9" type="ORF">KQ657_003720</name>
</gene>
<dbReference type="GO" id="GO:0004856">
    <property type="term" value="F:D-xylulokinase activity"/>
    <property type="evidence" value="ECO:0007669"/>
    <property type="project" value="UniProtKB-UniRule"/>
</dbReference>
<evidence type="ECO:0000256" key="2">
    <source>
        <dbReference type="ARBA" id="ARBA00022629"/>
    </source>
</evidence>
<dbReference type="Pfam" id="PF02782">
    <property type="entry name" value="FGGY_C"/>
    <property type="match status" value="1"/>
</dbReference>
<dbReference type="AlphaFoldDB" id="A0A9P8AJU5"/>
<keyword evidence="4 6" id="KW-0418">Kinase</keyword>
<dbReference type="EC" id="2.7.1.17" evidence="6"/>
<comment type="catalytic activity">
    <reaction evidence="5 6">
        <text>D-xylulose + ATP = D-xylulose 5-phosphate + ADP + H(+)</text>
        <dbReference type="Rhea" id="RHEA:10964"/>
        <dbReference type="ChEBI" id="CHEBI:15378"/>
        <dbReference type="ChEBI" id="CHEBI:17140"/>
        <dbReference type="ChEBI" id="CHEBI:30616"/>
        <dbReference type="ChEBI" id="CHEBI:57737"/>
        <dbReference type="ChEBI" id="CHEBI:456216"/>
        <dbReference type="EC" id="2.7.1.17"/>
    </reaction>
</comment>
<feature type="domain" description="Carbohydrate kinase FGGY C-terminal" evidence="8">
    <location>
        <begin position="312"/>
        <end position="552"/>
    </location>
</feature>
<evidence type="ECO:0000256" key="6">
    <source>
        <dbReference type="RuleBase" id="RU367058"/>
    </source>
</evidence>
<reference evidence="9" key="1">
    <citation type="submission" date="2021-03" db="EMBL/GenBank/DDBJ databases">
        <authorList>
            <person name="Palmer J.M."/>
        </authorList>
    </citation>
    <scope>NUCLEOTIDE SEQUENCE</scope>
    <source>
        <strain evidence="9">ARV_011</strain>
    </source>
</reference>
<name>A0A9P8AJU5_9ASCO</name>
<dbReference type="GO" id="GO:0005997">
    <property type="term" value="P:xylulose metabolic process"/>
    <property type="evidence" value="ECO:0007669"/>
    <property type="project" value="TreeGrafter"/>
</dbReference>
<proteinExistence type="inferred from homology"/>
<evidence type="ECO:0000256" key="1">
    <source>
        <dbReference type="ARBA" id="ARBA00009156"/>
    </source>
</evidence>
<dbReference type="PANTHER" id="PTHR10196">
    <property type="entry name" value="SUGAR KINASE"/>
    <property type="match status" value="1"/>
</dbReference>
<dbReference type="CDD" id="cd07776">
    <property type="entry name" value="ASKHA_NBD_FGGY_SpXK-like"/>
    <property type="match status" value="1"/>
</dbReference>
<keyword evidence="6" id="KW-0067">ATP-binding</keyword>
<comment type="caution">
    <text evidence="9">The sequence shown here is derived from an EMBL/GenBank/DDBJ whole genome shotgun (WGS) entry which is preliminary data.</text>
</comment>
<keyword evidence="2 6" id="KW-0859">Xylose metabolism</keyword>
<keyword evidence="3 6" id="KW-0808">Transferase</keyword>
<dbReference type="OrthoDB" id="1728974at2759"/>
<evidence type="ECO:0000259" key="7">
    <source>
        <dbReference type="Pfam" id="PF00370"/>
    </source>
</evidence>
<sequence>MFLGWDLLTQQLKILVCLDTLIPLQVYSVEFDTLPIGKKYGVRKGVLDLGEGCIVSPIEIWLDAIDLVLQQMKNDGFEFLKVKGICGSAQQHGSVYWKWSNEQLQDALKSTNENEPLLQKLLGAFSYNYSPNWQDHSTGKEAQIFKEAIDLPKVTGSTSHLRFTGLQIRKISRTMPEVYNDTSRISLVSSFITTLLVGDYSDLELADAGGMNLFDMNTNDWNDELLLLAASHSKIYDGVESASERDEALQEIKRKLGKIDALSSSSLYKNAGRIAPYFVSKYGFTTDCKIYPMTGDNLATILALPLQANDALVSLGTSTTVLIVTDNYNPSPNYHLFKHPTLHNHYMGMICYCNGSLAREQIRDQLLESSTWNEFNQILDSQSKFDGKLGIYFPLGEIVPTTPAKIYRRCEFDPTTGAVNMKSLWDIKNDVCGIVDSQALSCRVRLAFMLAHSKSSKSATPEIDNNPSENASDSIPYKDLVHYFPDLSIDGTKITKEMVSSHPNRCFYVGGASNNSSIIRKFGTILGPLAGNFKVEISNACALGGAYKAAWSYACEEENQLIDYNEYLEKYYKKDQYIESFDVDSLFESYSLGIGLLSVLENSITK</sequence>
<dbReference type="InterPro" id="IPR042024">
    <property type="entry name" value="D-XK_euk"/>
</dbReference>
<comment type="similarity">
    <text evidence="1 6">Belongs to the FGGY kinase family.</text>
</comment>
<dbReference type="EMBL" id="JAHMUF010000004">
    <property type="protein sequence ID" value="KAG7195195.1"/>
    <property type="molecule type" value="Genomic_DNA"/>
</dbReference>
<evidence type="ECO:0000259" key="8">
    <source>
        <dbReference type="Pfam" id="PF02782"/>
    </source>
</evidence>
<comment type="function">
    <text evidence="6">Highly specific D-xylulose kinase which participates in the catabolism of xylose. Xylose is a major component of hemicelluloses such as xylan. Most fungi utilize D-xylose via three enzymatic reactions, xylose reductase (XR), xylitol dehydrogenase (XDH), and xylulokinase, to form xylulose 5-phosphate, which enters pentose phosphate pathway.</text>
</comment>
<dbReference type="Proteomes" id="UP000790833">
    <property type="component" value="Unassembled WGS sequence"/>
</dbReference>
<dbReference type="Gene3D" id="3.30.420.40">
    <property type="match status" value="2"/>
</dbReference>
<evidence type="ECO:0000313" key="9">
    <source>
        <dbReference type="EMBL" id="KAG7195195.1"/>
    </source>
</evidence>
<dbReference type="Pfam" id="PF00370">
    <property type="entry name" value="FGGY_N"/>
    <property type="match status" value="1"/>
</dbReference>
<feature type="domain" description="Carbohydrate kinase FGGY N-terminal" evidence="7">
    <location>
        <begin position="133"/>
        <end position="244"/>
    </location>
</feature>
<dbReference type="GO" id="GO:0005829">
    <property type="term" value="C:cytosol"/>
    <property type="evidence" value="ECO:0007669"/>
    <property type="project" value="TreeGrafter"/>
</dbReference>
<keyword evidence="6" id="KW-0547">Nucleotide-binding</keyword>
<accession>A0A9P8AJU5</accession>
<dbReference type="SUPFAM" id="SSF53067">
    <property type="entry name" value="Actin-like ATPase domain"/>
    <property type="match status" value="2"/>
</dbReference>
<organism evidence="9 10">
    <name type="scientific">Scheffersomyces spartinae</name>
    <dbReference type="NCBI Taxonomy" id="45513"/>
    <lineage>
        <taxon>Eukaryota</taxon>
        <taxon>Fungi</taxon>
        <taxon>Dikarya</taxon>
        <taxon>Ascomycota</taxon>
        <taxon>Saccharomycotina</taxon>
        <taxon>Pichiomycetes</taxon>
        <taxon>Debaryomycetaceae</taxon>
        <taxon>Scheffersomyces</taxon>
    </lineage>
</organism>
<dbReference type="InterPro" id="IPR018484">
    <property type="entry name" value="FGGY_N"/>
</dbReference>
<dbReference type="PANTHER" id="PTHR10196:SF57">
    <property type="entry name" value="XYLULOSE KINASE"/>
    <property type="match status" value="1"/>
</dbReference>
<evidence type="ECO:0000256" key="4">
    <source>
        <dbReference type="ARBA" id="ARBA00022777"/>
    </source>
</evidence>
<dbReference type="InterPro" id="IPR018485">
    <property type="entry name" value="FGGY_C"/>
</dbReference>
<dbReference type="RefSeq" id="XP_043050742.1">
    <property type="nucleotide sequence ID" value="XM_043194418.1"/>
</dbReference>
<evidence type="ECO:0000256" key="5">
    <source>
        <dbReference type="ARBA" id="ARBA00048885"/>
    </source>
</evidence>
<keyword evidence="10" id="KW-1185">Reference proteome</keyword>